<gene>
    <name evidence="2" type="ORF">BU26DRAFT_414403</name>
</gene>
<dbReference type="RefSeq" id="XP_033691101.1">
    <property type="nucleotide sequence ID" value="XM_033823068.1"/>
</dbReference>
<evidence type="ECO:0000313" key="2">
    <source>
        <dbReference type="EMBL" id="KAF2256097.1"/>
    </source>
</evidence>
<sequence length="320" mass="36859">MASSEAYTHAQFGNTSPRSSARILRRASTQKDQKAVEEVDVVQGRILWLPPKEELPDRAVRRAHGKGAVEEGIYNHPIVVISRPADDRHTVHFHLITSFQGKQLSEIYGKANEFHASRRSWYLPIAPTPDHPDATSKKSRKRFPTLDLAGGATLRWDSYVNLRHVYRVDWSYLKVYYNPEAPQLQTYRFERESMIRLLAKSKVLTNYEAGPQHQRPTSVRVQTQHHVHREIREAQSPKSDTSSVTSEYSVLTPILQSDFGVSKDDGTRDIEPPPKAPPDKKEAGRRSVIRYILHCVLWVPLLVVKRVWYWLGWCRNPGRR</sequence>
<dbReference type="GeneID" id="54576398"/>
<feature type="compositionally biased region" description="Polar residues" evidence="1">
    <location>
        <begin position="1"/>
        <end position="19"/>
    </location>
</feature>
<proteinExistence type="predicted"/>
<dbReference type="AlphaFoldDB" id="A0A6A6J186"/>
<keyword evidence="3" id="KW-1185">Reference proteome</keyword>
<dbReference type="Proteomes" id="UP000800094">
    <property type="component" value="Unassembled WGS sequence"/>
</dbReference>
<dbReference type="PANTHER" id="PTHR37048:SF2">
    <property type="entry name" value="QUESTIONABLE PROTEIN"/>
    <property type="match status" value="1"/>
</dbReference>
<evidence type="ECO:0000256" key="1">
    <source>
        <dbReference type="SAM" id="MobiDB-lite"/>
    </source>
</evidence>
<feature type="compositionally biased region" description="Basic and acidic residues" evidence="1">
    <location>
        <begin position="261"/>
        <end position="283"/>
    </location>
</feature>
<dbReference type="OrthoDB" id="3537171at2759"/>
<protein>
    <submittedName>
        <fullName evidence="2">Uncharacterized protein</fullName>
    </submittedName>
</protein>
<evidence type="ECO:0000313" key="3">
    <source>
        <dbReference type="Proteomes" id="UP000800094"/>
    </source>
</evidence>
<dbReference type="PANTHER" id="PTHR37048">
    <property type="entry name" value="QUESTIONABLE PROTEIN"/>
    <property type="match status" value="1"/>
</dbReference>
<accession>A0A6A6J186</accession>
<name>A0A6A6J186_9PLEO</name>
<dbReference type="EMBL" id="ML987189">
    <property type="protein sequence ID" value="KAF2256097.1"/>
    <property type="molecule type" value="Genomic_DNA"/>
</dbReference>
<feature type="region of interest" description="Disordered" evidence="1">
    <location>
        <begin position="1"/>
        <end position="21"/>
    </location>
</feature>
<organism evidence="2 3">
    <name type="scientific">Trematosphaeria pertusa</name>
    <dbReference type="NCBI Taxonomy" id="390896"/>
    <lineage>
        <taxon>Eukaryota</taxon>
        <taxon>Fungi</taxon>
        <taxon>Dikarya</taxon>
        <taxon>Ascomycota</taxon>
        <taxon>Pezizomycotina</taxon>
        <taxon>Dothideomycetes</taxon>
        <taxon>Pleosporomycetidae</taxon>
        <taxon>Pleosporales</taxon>
        <taxon>Massarineae</taxon>
        <taxon>Trematosphaeriaceae</taxon>
        <taxon>Trematosphaeria</taxon>
    </lineage>
</organism>
<reference evidence="2" key="1">
    <citation type="journal article" date="2020" name="Stud. Mycol.">
        <title>101 Dothideomycetes genomes: a test case for predicting lifestyles and emergence of pathogens.</title>
        <authorList>
            <person name="Haridas S."/>
            <person name="Albert R."/>
            <person name="Binder M."/>
            <person name="Bloem J."/>
            <person name="Labutti K."/>
            <person name="Salamov A."/>
            <person name="Andreopoulos B."/>
            <person name="Baker S."/>
            <person name="Barry K."/>
            <person name="Bills G."/>
            <person name="Bluhm B."/>
            <person name="Cannon C."/>
            <person name="Castanera R."/>
            <person name="Culley D."/>
            <person name="Daum C."/>
            <person name="Ezra D."/>
            <person name="Gonzalez J."/>
            <person name="Henrissat B."/>
            <person name="Kuo A."/>
            <person name="Liang C."/>
            <person name="Lipzen A."/>
            <person name="Lutzoni F."/>
            <person name="Magnuson J."/>
            <person name="Mondo S."/>
            <person name="Nolan M."/>
            <person name="Ohm R."/>
            <person name="Pangilinan J."/>
            <person name="Park H.-J."/>
            <person name="Ramirez L."/>
            <person name="Alfaro M."/>
            <person name="Sun H."/>
            <person name="Tritt A."/>
            <person name="Yoshinaga Y."/>
            <person name="Zwiers L.-H."/>
            <person name="Turgeon B."/>
            <person name="Goodwin S."/>
            <person name="Spatafora J."/>
            <person name="Crous P."/>
            <person name="Grigoriev I."/>
        </authorList>
    </citation>
    <scope>NUCLEOTIDE SEQUENCE</scope>
    <source>
        <strain evidence="2">CBS 122368</strain>
    </source>
</reference>
<feature type="region of interest" description="Disordered" evidence="1">
    <location>
        <begin position="258"/>
        <end position="283"/>
    </location>
</feature>